<name>A0A1H0HVH5_9BACT</name>
<dbReference type="EMBL" id="FNIW01000012">
    <property type="protein sequence ID" value="SDO23114.1"/>
    <property type="molecule type" value="Genomic_DNA"/>
</dbReference>
<evidence type="ECO:0000313" key="2">
    <source>
        <dbReference type="EMBL" id="SDO23114.1"/>
    </source>
</evidence>
<reference evidence="1 4" key="1">
    <citation type="submission" date="2016-10" db="EMBL/GenBank/DDBJ databases">
        <authorList>
            <person name="de Groot N.N."/>
        </authorList>
    </citation>
    <scope>NUCLEOTIDE SEQUENCE [LARGE SCALE GENOMIC DNA]</scope>
    <source>
        <strain evidence="4">BP1-145</strain>
        <strain evidence="1">BP1-148</strain>
    </source>
</reference>
<reference evidence="2 3" key="2">
    <citation type="submission" date="2016-10" db="EMBL/GenBank/DDBJ databases">
        <authorList>
            <person name="Varghese N."/>
            <person name="Submissions S."/>
        </authorList>
    </citation>
    <scope>NUCLEOTIDE SEQUENCE</scope>
    <source>
        <strain evidence="2">BP1-145</strain>
        <strain evidence="3">BP1-148</strain>
    </source>
</reference>
<organism evidence="2 4">
    <name type="scientific">Prevotella communis</name>
    <dbReference type="NCBI Taxonomy" id="2913614"/>
    <lineage>
        <taxon>Bacteria</taxon>
        <taxon>Pseudomonadati</taxon>
        <taxon>Bacteroidota</taxon>
        <taxon>Bacteroidia</taxon>
        <taxon>Bacteroidales</taxon>
        <taxon>Prevotellaceae</taxon>
        <taxon>Prevotella</taxon>
    </lineage>
</organism>
<dbReference type="Proteomes" id="UP000199134">
    <property type="component" value="Unassembled WGS sequence"/>
</dbReference>
<dbReference type="RefSeq" id="WP_091818885.1">
    <property type="nucleotide sequence ID" value="NZ_CP091790.1"/>
</dbReference>
<dbReference type="EMBL" id="FNCQ01000018">
    <property type="protein sequence ID" value="SDH15963.1"/>
    <property type="molecule type" value="Genomic_DNA"/>
</dbReference>
<dbReference type="Proteomes" id="UP000198779">
    <property type="component" value="Unassembled WGS sequence"/>
</dbReference>
<accession>A0A1G8A520</accession>
<protein>
    <submittedName>
        <fullName evidence="2">Uncharacterized protein</fullName>
    </submittedName>
</protein>
<evidence type="ECO:0000313" key="1">
    <source>
        <dbReference type="EMBL" id="SDH15963.1"/>
    </source>
</evidence>
<sequence length="113" mass="13452">MNNEKTYRLDWDEDAREFVRRIINAQDDCEPLRIVEQLVGIVVDELKDRPYDASAFVTAQRMKVTLRHQGRPIDERMVRVMGNHTDRVDYRSEGDDWILTIRRDIPPLIATRR</sequence>
<dbReference type="OrthoDB" id="1082768at2"/>
<dbReference type="AlphaFoldDB" id="A0A1H0HVH5"/>
<dbReference type="STRING" id="645274.SAMN04487901_11847"/>
<evidence type="ECO:0000313" key="3">
    <source>
        <dbReference type="Proteomes" id="UP000198779"/>
    </source>
</evidence>
<gene>
    <name evidence="2" type="ORF">SAMN04487900_11230</name>
    <name evidence="1" type="ORF">SAMN04487901_11847</name>
</gene>
<keyword evidence="3" id="KW-1185">Reference proteome</keyword>
<proteinExistence type="predicted"/>
<accession>A0A1H0HVH5</accession>
<evidence type="ECO:0000313" key="4">
    <source>
        <dbReference type="Proteomes" id="UP000199134"/>
    </source>
</evidence>